<dbReference type="Proteomes" id="UP000006671">
    <property type="component" value="Unassembled WGS sequence"/>
</dbReference>
<dbReference type="EMBL" id="GG738855">
    <property type="protein sequence ID" value="EFC47184.1"/>
    <property type="molecule type" value="Genomic_DNA"/>
</dbReference>
<dbReference type="KEGG" id="ngr:NAEGRDRAFT_64642"/>
<dbReference type="OrthoDB" id="10419841at2759"/>
<protein>
    <submittedName>
        <fullName evidence="1">Predicted protein</fullName>
    </submittedName>
</protein>
<dbReference type="GeneID" id="8848948"/>
<dbReference type="InParanoid" id="D2V722"/>
<dbReference type="RefSeq" id="XP_002679928.1">
    <property type="nucleotide sequence ID" value="XM_002679882.1"/>
</dbReference>
<dbReference type="VEuPathDB" id="AmoebaDB:NAEGRDRAFT_64642"/>
<organism evidence="2">
    <name type="scientific">Naegleria gruberi</name>
    <name type="common">Amoeba</name>
    <dbReference type="NCBI Taxonomy" id="5762"/>
    <lineage>
        <taxon>Eukaryota</taxon>
        <taxon>Discoba</taxon>
        <taxon>Heterolobosea</taxon>
        <taxon>Tetramitia</taxon>
        <taxon>Eutetramitia</taxon>
        <taxon>Vahlkampfiidae</taxon>
        <taxon>Naegleria</taxon>
    </lineage>
</organism>
<evidence type="ECO:0000313" key="2">
    <source>
        <dbReference type="Proteomes" id="UP000006671"/>
    </source>
</evidence>
<name>D2V722_NAEGR</name>
<keyword evidence="2" id="KW-1185">Reference proteome</keyword>
<gene>
    <name evidence="1" type="ORF">NAEGRDRAFT_64642</name>
</gene>
<sequence>MPSSTTTTVENIIKVKTFAHALNQQDTDFAILFRHVYCLFNRTLCYSHDTVCPKGFFITDAVGKSINLFFVLDTPRLASEANLLIESSNHLLHGFVNIMVRITSQSFTSNSINNSCNMNIQHNNTNNNNSLRPSNDRVAIVPFIDEDHQQQDPSMKLFENSIFSTDISLKTFCEEYIRAVNNKAAVQHILGFFREISESIGSSDRFKIEIFKNCTCRSFVGDFYTVSRDILRYG</sequence>
<reference evidence="1 2" key="1">
    <citation type="journal article" date="2010" name="Cell">
        <title>The genome of Naegleria gruberi illuminates early eukaryotic versatility.</title>
        <authorList>
            <person name="Fritz-Laylin L.K."/>
            <person name="Prochnik S.E."/>
            <person name="Ginger M.L."/>
            <person name="Dacks J.B."/>
            <person name="Carpenter M.L."/>
            <person name="Field M.C."/>
            <person name="Kuo A."/>
            <person name="Paredez A."/>
            <person name="Chapman J."/>
            <person name="Pham J."/>
            <person name="Shu S."/>
            <person name="Neupane R."/>
            <person name="Cipriano M."/>
            <person name="Mancuso J."/>
            <person name="Tu H."/>
            <person name="Salamov A."/>
            <person name="Lindquist E."/>
            <person name="Shapiro H."/>
            <person name="Lucas S."/>
            <person name="Grigoriev I.V."/>
            <person name="Cande W.Z."/>
            <person name="Fulton C."/>
            <person name="Rokhsar D.S."/>
            <person name="Dawson S.C."/>
        </authorList>
    </citation>
    <scope>NUCLEOTIDE SEQUENCE [LARGE SCALE GENOMIC DNA]</scope>
    <source>
        <strain evidence="1 2">NEG-M</strain>
    </source>
</reference>
<proteinExistence type="predicted"/>
<evidence type="ECO:0000313" key="1">
    <source>
        <dbReference type="EMBL" id="EFC47184.1"/>
    </source>
</evidence>
<dbReference type="AlphaFoldDB" id="D2V722"/>
<accession>D2V722</accession>